<dbReference type="SMART" id="SM00822">
    <property type="entry name" value="PKS_KR"/>
    <property type="match status" value="1"/>
</dbReference>
<dbReference type="SUPFAM" id="SSF51735">
    <property type="entry name" value="NAD(P)-binding Rossmann-fold domains"/>
    <property type="match status" value="1"/>
</dbReference>
<dbReference type="GO" id="GO:0016491">
    <property type="term" value="F:oxidoreductase activity"/>
    <property type="evidence" value="ECO:0007669"/>
    <property type="project" value="UniProtKB-KW"/>
</dbReference>
<dbReference type="InterPro" id="IPR036291">
    <property type="entry name" value="NAD(P)-bd_dom_sf"/>
</dbReference>
<proteinExistence type="inferred from homology"/>
<protein>
    <submittedName>
        <fullName evidence="5">3-hydroxybutyrate dehydrogenase</fullName>
    </submittedName>
</protein>
<gene>
    <name evidence="5" type="ORF">SAMN04488567_3130</name>
</gene>
<keyword evidence="6" id="KW-1185">Reference proteome</keyword>
<dbReference type="Gene3D" id="3.40.50.720">
    <property type="entry name" value="NAD(P)-binding Rossmann-like Domain"/>
    <property type="match status" value="1"/>
</dbReference>
<feature type="domain" description="Ketoreductase" evidence="4">
    <location>
        <begin position="8"/>
        <end position="204"/>
    </location>
</feature>
<reference evidence="6" key="1">
    <citation type="submission" date="2016-10" db="EMBL/GenBank/DDBJ databases">
        <authorList>
            <person name="Varghese N."/>
            <person name="Submissions S."/>
        </authorList>
    </citation>
    <scope>NUCLEOTIDE SEQUENCE [LARGE SCALE GENOMIC DNA]</scope>
    <source>
        <strain evidence="6">DSM 21424</strain>
    </source>
</reference>
<dbReference type="PROSITE" id="PS00061">
    <property type="entry name" value="ADH_SHORT"/>
    <property type="match status" value="1"/>
</dbReference>
<evidence type="ECO:0000259" key="4">
    <source>
        <dbReference type="SMART" id="SM00822"/>
    </source>
</evidence>
<evidence type="ECO:0000256" key="1">
    <source>
        <dbReference type="ARBA" id="ARBA00006484"/>
    </source>
</evidence>
<dbReference type="STRING" id="521013.SAMN04488567_3130"/>
<dbReference type="AlphaFoldDB" id="A0A1G7HFF2"/>
<dbReference type="RefSeq" id="WP_090113532.1">
    <property type="nucleotide sequence ID" value="NZ_FNAT01000006.1"/>
</dbReference>
<evidence type="ECO:0000256" key="3">
    <source>
        <dbReference type="RuleBase" id="RU000363"/>
    </source>
</evidence>
<dbReference type="Proteomes" id="UP000198922">
    <property type="component" value="Unassembled WGS sequence"/>
</dbReference>
<comment type="similarity">
    <text evidence="1 3">Belongs to the short-chain dehydrogenases/reductases (SDR) family.</text>
</comment>
<dbReference type="Pfam" id="PF00106">
    <property type="entry name" value="adh_short"/>
    <property type="match status" value="1"/>
</dbReference>
<dbReference type="InterPro" id="IPR057326">
    <property type="entry name" value="KR_dom"/>
</dbReference>
<evidence type="ECO:0000256" key="2">
    <source>
        <dbReference type="ARBA" id="ARBA00023002"/>
    </source>
</evidence>
<dbReference type="InterPro" id="IPR002347">
    <property type="entry name" value="SDR_fam"/>
</dbReference>
<dbReference type="PANTHER" id="PTHR43669:SF3">
    <property type="entry name" value="ALCOHOL DEHYDROGENASE, PUTATIVE (AFU_ORTHOLOGUE AFUA_3G03445)-RELATED"/>
    <property type="match status" value="1"/>
</dbReference>
<evidence type="ECO:0000313" key="5">
    <source>
        <dbReference type="EMBL" id="SDE99101.1"/>
    </source>
</evidence>
<name>A0A1G7HFF2_9RHOB</name>
<accession>A0A1G7HFF2</accession>
<dbReference type="PRINTS" id="PR00080">
    <property type="entry name" value="SDRFAMILY"/>
</dbReference>
<dbReference type="PRINTS" id="PR00081">
    <property type="entry name" value="GDHRDH"/>
</dbReference>
<dbReference type="InterPro" id="IPR020904">
    <property type="entry name" value="Sc_DH/Rdtase_CS"/>
</dbReference>
<organism evidence="5 6">
    <name type="scientific">Limimaricola pyoseonensis</name>
    <dbReference type="NCBI Taxonomy" id="521013"/>
    <lineage>
        <taxon>Bacteria</taxon>
        <taxon>Pseudomonadati</taxon>
        <taxon>Pseudomonadota</taxon>
        <taxon>Alphaproteobacteria</taxon>
        <taxon>Rhodobacterales</taxon>
        <taxon>Paracoccaceae</taxon>
        <taxon>Limimaricola</taxon>
    </lineage>
</organism>
<dbReference type="PANTHER" id="PTHR43669">
    <property type="entry name" value="5-KETO-D-GLUCONATE 5-REDUCTASE"/>
    <property type="match status" value="1"/>
</dbReference>
<dbReference type="EMBL" id="FNAT01000006">
    <property type="protein sequence ID" value="SDE99101.1"/>
    <property type="molecule type" value="Genomic_DNA"/>
</dbReference>
<keyword evidence="2" id="KW-0560">Oxidoreductase</keyword>
<dbReference type="OrthoDB" id="9804774at2"/>
<sequence>MSRPLSEQLVVVTGAAQGLGAAIARAFAAEGAALGLIDIDRAGLEAVGRETGGAIAVADLSDPQATRDALAAVTGGRPVDTLIHNAAILRPEPFAAVGFETFRATLDVGLQAGFLLAQGIWEGMRGRGGGALIFVSSQSGIRGFVDETAYCAAKHGLEGLSKCLAMEGEAEGILSCTITPGMAMRTPMSERNYPPELKRTWVEPDRLAPAFLRIAAERRPDWNGRRLDAWQLSQETETT</sequence>
<evidence type="ECO:0000313" key="6">
    <source>
        <dbReference type="Proteomes" id="UP000198922"/>
    </source>
</evidence>
<dbReference type="CDD" id="cd05233">
    <property type="entry name" value="SDR_c"/>
    <property type="match status" value="1"/>
</dbReference>